<dbReference type="GO" id="GO:0005886">
    <property type="term" value="C:plasma membrane"/>
    <property type="evidence" value="ECO:0007669"/>
    <property type="project" value="UniProtKB-SubCell"/>
</dbReference>
<dbReference type="CDD" id="cd07571">
    <property type="entry name" value="ALP_N-acyl_transferase"/>
    <property type="match status" value="1"/>
</dbReference>
<dbReference type="HAMAP" id="MF_01148">
    <property type="entry name" value="Lnt"/>
    <property type="match status" value="1"/>
</dbReference>
<evidence type="ECO:0000256" key="1">
    <source>
        <dbReference type="ARBA" id="ARBA00004651"/>
    </source>
</evidence>
<feature type="transmembrane region" description="Helical" evidence="9">
    <location>
        <begin position="181"/>
        <end position="202"/>
    </location>
</feature>
<comment type="subcellular location">
    <subcellularLocation>
        <location evidence="1 9">Cell membrane</location>
        <topology evidence="1 9">Multi-pass membrane protein</topology>
    </subcellularLocation>
</comment>
<evidence type="ECO:0000313" key="11">
    <source>
        <dbReference type="EMBL" id="RKQ96808.1"/>
    </source>
</evidence>
<feature type="transmembrane region" description="Helical" evidence="9">
    <location>
        <begin position="107"/>
        <end position="131"/>
    </location>
</feature>
<feature type="transmembrane region" description="Helical" evidence="9">
    <location>
        <begin position="214"/>
        <end position="233"/>
    </location>
</feature>
<dbReference type="Gene3D" id="3.60.110.10">
    <property type="entry name" value="Carbon-nitrogen hydrolase"/>
    <property type="match status" value="1"/>
</dbReference>
<feature type="transmembrane region" description="Helical" evidence="9">
    <location>
        <begin position="138"/>
        <end position="161"/>
    </location>
</feature>
<dbReference type="GO" id="GO:0042158">
    <property type="term" value="P:lipoprotein biosynthetic process"/>
    <property type="evidence" value="ECO:0007669"/>
    <property type="project" value="UniProtKB-UniRule"/>
</dbReference>
<evidence type="ECO:0000256" key="4">
    <source>
        <dbReference type="ARBA" id="ARBA00022679"/>
    </source>
</evidence>
<comment type="pathway">
    <text evidence="9">Protein modification; lipoprotein biosynthesis (N-acyl transfer).</text>
</comment>
<dbReference type="AlphaFoldDB" id="A0A495D6N9"/>
<dbReference type="InterPro" id="IPR045378">
    <property type="entry name" value="LNT_N"/>
</dbReference>
<dbReference type="Proteomes" id="UP000273675">
    <property type="component" value="Unassembled WGS sequence"/>
</dbReference>
<evidence type="ECO:0000256" key="8">
    <source>
        <dbReference type="ARBA" id="ARBA00023315"/>
    </source>
</evidence>
<comment type="similarity">
    <text evidence="2 9">Belongs to the CN hydrolase family. Apolipoprotein N-acyltransferase subfamily.</text>
</comment>
<keyword evidence="5 9" id="KW-0812">Transmembrane</keyword>
<feature type="transmembrane region" description="Helical" evidence="9">
    <location>
        <begin position="25"/>
        <end position="55"/>
    </location>
</feature>
<evidence type="ECO:0000256" key="7">
    <source>
        <dbReference type="ARBA" id="ARBA00023136"/>
    </source>
</evidence>
<dbReference type="RefSeq" id="WP_121211364.1">
    <property type="nucleotide sequence ID" value="NZ_RBIM01000004.1"/>
</dbReference>
<dbReference type="Pfam" id="PF20154">
    <property type="entry name" value="LNT_N"/>
    <property type="match status" value="1"/>
</dbReference>
<feature type="domain" description="CN hydrolase" evidence="10">
    <location>
        <begin position="247"/>
        <end position="495"/>
    </location>
</feature>
<feature type="transmembrane region" description="Helical" evidence="9">
    <location>
        <begin position="76"/>
        <end position="95"/>
    </location>
</feature>
<dbReference type="EMBL" id="RBIM01000004">
    <property type="protein sequence ID" value="RKQ96808.1"/>
    <property type="molecule type" value="Genomic_DNA"/>
</dbReference>
<dbReference type="NCBIfam" id="TIGR00546">
    <property type="entry name" value="lnt"/>
    <property type="match status" value="1"/>
</dbReference>
<dbReference type="InterPro" id="IPR003010">
    <property type="entry name" value="C-N_Hydrolase"/>
</dbReference>
<name>A0A495D6N9_9PROT</name>
<evidence type="ECO:0000259" key="10">
    <source>
        <dbReference type="PROSITE" id="PS50263"/>
    </source>
</evidence>
<gene>
    <name evidence="9" type="primary">lnt</name>
    <name evidence="11" type="ORF">C7435_2142</name>
</gene>
<dbReference type="InterPro" id="IPR004563">
    <property type="entry name" value="Apolipo_AcylTrfase"/>
</dbReference>
<comment type="caution">
    <text evidence="11">The sequence shown here is derived from an EMBL/GenBank/DDBJ whole genome shotgun (WGS) entry which is preliminary data.</text>
</comment>
<dbReference type="PANTHER" id="PTHR38686">
    <property type="entry name" value="APOLIPOPROTEIN N-ACYLTRANSFERASE"/>
    <property type="match status" value="1"/>
</dbReference>
<proteinExistence type="inferred from homology"/>
<evidence type="ECO:0000256" key="5">
    <source>
        <dbReference type="ARBA" id="ARBA00022692"/>
    </source>
</evidence>
<dbReference type="InterPro" id="IPR036526">
    <property type="entry name" value="C-N_Hydrolase_sf"/>
</dbReference>
<sequence>MRRLHLLVWWPRTWLATRSGWRPRIALFVAGLFSALAVAPLHIVPALMIGLWVLFAALDGSRRFDRPLRSAFLRGFLFGFGYFIAGMAWIVYAFLTRGNGVEFLAPVGLIGLAALMAVFWGLGAVIHCALAPRSVWRVLVFAAALAFAEWARGHLLGGLPWNLPAYVWPAGGLVSQTASWFGVYGLSLLTIFVLTAPVLAIAPRLELARSLPAFAALGLSMIVLATGAIRLAASAPDDVPGVSIRLVQAGIPQAQKWAAGGAELTRDRYLALTARPGIETVTHVVWPEGALPTFMLEDGATLARIGDVLDSGQVLLAGVNRRASDGGELGYYNTLAALRYQSGTPRIAALYDKVRLTPFGEFTPLSGLMAMTGIEALQDLARYEFSPGPGANVLEIPGAPDMLPLICYESIFPGFVRSADTRAHWLYNLSNDAWFGPTAGPRQHFNQASYRSIESGLPMVRSAALGVSGVVDALGRARVAMEPSGEGVRDVALPGRLERTPYSFWGDTPFLAFCVLVLLGMSWQRFRQVHAADDVQP</sequence>
<dbReference type="PROSITE" id="PS50263">
    <property type="entry name" value="CN_HYDROLASE"/>
    <property type="match status" value="1"/>
</dbReference>
<dbReference type="SUPFAM" id="SSF56317">
    <property type="entry name" value="Carbon-nitrogen hydrolase"/>
    <property type="match status" value="1"/>
</dbReference>
<evidence type="ECO:0000256" key="9">
    <source>
        <dbReference type="HAMAP-Rule" id="MF_01148"/>
    </source>
</evidence>
<dbReference type="OrthoDB" id="9804277at2"/>
<evidence type="ECO:0000256" key="2">
    <source>
        <dbReference type="ARBA" id="ARBA00010065"/>
    </source>
</evidence>
<protein>
    <recommendedName>
        <fullName evidence="9">Apolipoprotein N-acyltransferase</fullName>
        <shortName evidence="9">ALP N-acyltransferase</shortName>
        <ecNumber evidence="9">2.3.1.269</ecNumber>
    </recommendedName>
</protein>
<keyword evidence="4 9" id="KW-0808">Transferase</keyword>
<evidence type="ECO:0000256" key="6">
    <source>
        <dbReference type="ARBA" id="ARBA00022989"/>
    </source>
</evidence>
<keyword evidence="6 9" id="KW-1133">Transmembrane helix</keyword>
<dbReference type="GO" id="GO:0016410">
    <property type="term" value="F:N-acyltransferase activity"/>
    <property type="evidence" value="ECO:0007669"/>
    <property type="project" value="UniProtKB-UniRule"/>
</dbReference>
<keyword evidence="8 9" id="KW-0012">Acyltransferase</keyword>
<dbReference type="EC" id="2.3.1.269" evidence="9"/>
<accession>A0A495D6N9</accession>
<evidence type="ECO:0000313" key="12">
    <source>
        <dbReference type="Proteomes" id="UP000273675"/>
    </source>
</evidence>
<organism evidence="11 12">
    <name type="scientific">Maricaulis maris</name>
    <dbReference type="NCBI Taxonomy" id="74318"/>
    <lineage>
        <taxon>Bacteria</taxon>
        <taxon>Pseudomonadati</taxon>
        <taxon>Pseudomonadota</taxon>
        <taxon>Alphaproteobacteria</taxon>
        <taxon>Maricaulales</taxon>
        <taxon>Maricaulaceae</taxon>
        <taxon>Maricaulis</taxon>
    </lineage>
</organism>
<dbReference type="UniPathway" id="UPA00666"/>
<reference evidence="11 12" key="1">
    <citation type="submission" date="2018-10" db="EMBL/GenBank/DDBJ databases">
        <title>Genomic Encyclopedia of Type Strains, Phase IV (KMG-IV): sequencing the most valuable type-strain genomes for metagenomic binning, comparative biology and taxonomic classification.</title>
        <authorList>
            <person name="Goeker M."/>
        </authorList>
    </citation>
    <scope>NUCLEOTIDE SEQUENCE [LARGE SCALE GENOMIC DNA]</scope>
    <source>
        <strain evidence="11 12">DSM 4734</strain>
    </source>
</reference>
<evidence type="ECO:0000256" key="3">
    <source>
        <dbReference type="ARBA" id="ARBA00022475"/>
    </source>
</evidence>
<dbReference type="Pfam" id="PF00795">
    <property type="entry name" value="CN_hydrolase"/>
    <property type="match status" value="1"/>
</dbReference>
<dbReference type="PANTHER" id="PTHR38686:SF1">
    <property type="entry name" value="APOLIPOPROTEIN N-ACYLTRANSFERASE"/>
    <property type="match status" value="1"/>
</dbReference>
<keyword evidence="3 9" id="KW-1003">Cell membrane</keyword>
<comment type="function">
    <text evidence="9">Catalyzes the phospholipid dependent N-acylation of the N-terminal cysteine of apolipoprotein, the last step in lipoprotein maturation.</text>
</comment>
<comment type="catalytic activity">
    <reaction evidence="9">
        <text>N-terminal S-1,2-diacyl-sn-glyceryl-L-cysteinyl-[lipoprotein] + a glycerophospholipid = N-acyl-S-1,2-diacyl-sn-glyceryl-L-cysteinyl-[lipoprotein] + a 2-acyl-sn-glycero-3-phospholipid + H(+)</text>
        <dbReference type="Rhea" id="RHEA:48228"/>
        <dbReference type="Rhea" id="RHEA-COMP:14681"/>
        <dbReference type="Rhea" id="RHEA-COMP:14684"/>
        <dbReference type="ChEBI" id="CHEBI:15378"/>
        <dbReference type="ChEBI" id="CHEBI:136912"/>
        <dbReference type="ChEBI" id="CHEBI:140656"/>
        <dbReference type="ChEBI" id="CHEBI:140657"/>
        <dbReference type="ChEBI" id="CHEBI:140660"/>
        <dbReference type="EC" id="2.3.1.269"/>
    </reaction>
</comment>
<keyword evidence="11" id="KW-0449">Lipoprotein</keyword>
<keyword evidence="7 9" id="KW-0472">Membrane</keyword>